<dbReference type="Proteomes" id="UP000663870">
    <property type="component" value="Unassembled WGS sequence"/>
</dbReference>
<comment type="caution">
    <text evidence="1">The sequence shown here is derived from an EMBL/GenBank/DDBJ whole genome shotgun (WGS) entry which is preliminary data.</text>
</comment>
<evidence type="ECO:0000313" key="4">
    <source>
        <dbReference type="Proteomes" id="UP000663870"/>
    </source>
</evidence>
<reference evidence="1" key="1">
    <citation type="submission" date="2021-02" db="EMBL/GenBank/DDBJ databases">
        <authorList>
            <person name="Nowell W R."/>
        </authorList>
    </citation>
    <scope>NUCLEOTIDE SEQUENCE</scope>
</reference>
<name>A0A815J2F6_9BILA</name>
<evidence type="ECO:0000313" key="2">
    <source>
        <dbReference type="EMBL" id="CAF1612724.1"/>
    </source>
</evidence>
<protein>
    <submittedName>
        <fullName evidence="1">Uncharacterized protein</fullName>
    </submittedName>
</protein>
<evidence type="ECO:0000313" key="1">
    <source>
        <dbReference type="EMBL" id="CAF1373474.1"/>
    </source>
</evidence>
<evidence type="ECO:0000313" key="3">
    <source>
        <dbReference type="Proteomes" id="UP000663854"/>
    </source>
</evidence>
<gene>
    <name evidence="2" type="ORF">JXQ802_LOCUS49591</name>
    <name evidence="1" type="ORF">PYM288_LOCUS33480</name>
</gene>
<organism evidence="1 3">
    <name type="scientific">Rotaria sordida</name>
    <dbReference type="NCBI Taxonomy" id="392033"/>
    <lineage>
        <taxon>Eukaryota</taxon>
        <taxon>Metazoa</taxon>
        <taxon>Spiralia</taxon>
        <taxon>Gnathifera</taxon>
        <taxon>Rotifera</taxon>
        <taxon>Eurotatoria</taxon>
        <taxon>Bdelloidea</taxon>
        <taxon>Philodinida</taxon>
        <taxon>Philodinidae</taxon>
        <taxon>Rotaria</taxon>
    </lineage>
</organism>
<keyword evidence="4" id="KW-1185">Reference proteome</keyword>
<sequence length="69" mass="8257">MQEPLNYAADCIRLVGYVIFHDPWPIIDDNNMKKSCNKTDEIWKREFDSDITTDHLYNTIEEAADWYDE</sequence>
<dbReference type="EMBL" id="CAJNOL010006001">
    <property type="protein sequence ID" value="CAF1612724.1"/>
    <property type="molecule type" value="Genomic_DNA"/>
</dbReference>
<dbReference type="Proteomes" id="UP000663854">
    <property type="component" value="Unassembled WGS sequence"/>
</dbReference>
<proteinExistence type="predicted"/>
<dbReference type="AlphaFoldDB" id="A0A815J2F6"/>
<accession>A0A815J2F6</accession>
<dbReference type="EMBL" id="CAJNOH010004562">
    <property type="protein sequence ID" value="CAF1373474.1"/>
    <property type="molecule type" value="Genomic_DNA"/>
</dbReference>